<evidence type="ECO:0000256" key="2">
    <source>
        <dbReference type="SAM" id="MobiDB-lite"/>
    </source>
</evidence>
<feature type="region of interest" description="Disordered" evidence="2">
    <location>
        <begin position="431"/>
        <end position="456"/>
    </location>
</feature>
<accession>A0AAF0DE40</accession>
<dbReference type="PANTHER" id="PTHR21531">
    <property type="entry name" value="LOW-TEMPERATURE VIABILITY PROTEIN LTV1-RELATED"/>
    <property type="match status" value="1"/>
</dbReference>
<evidence type="ECO:0000313" key="4">
    <source>
        <dbReference type="Proteomes" id="UP001219355"/>
    </source>
</evidence>
<dbReference type="GO" id="GO:0005634">
    <property type="term" value="C:nucleus"/>
    <property type="evidence" value="ECO:0007669"/>
    <property type="project" value="TreeGrafter"/>
</dbReference>
<evidence type="ECO:0000313" key="3">
    <source>
        <dbReference type="EMBL" id="WEW56598.1"/>
    </source>
</evidence>
<dbReference type="GO" id="GO:0042274">
    <property type="term" value="P:ribosomal small subunit biogenesis"/>
    <property type="evidence" value="ECO:0007669"/>
    <property type="project" value="InterPro"/>
</dbReference>
<keyword evidence="4" id="KW-1185">Reference proteome</keyword>
<dbReference type="GO" id="GO:0030688">
    <property type="term" value="C:preribosome, small subunit precursor"/>
    <property type="evidence" value="ECO:0007669"/>
    <property type="project" value="TreeGrafter"/>
</dbReference>
<dbReference type="EMBL" id="CP120627">
    <property type="protein sequence ID" value="WEW56598.1"/>
    <property type="molecule type" value="Genomic_DNA"/>
</dbReference>
<feature type="compositionally biased region" description="Polar residues" evidence="2">
    <location>
        <begin position="248"/>
        <end position="269"/>
    </location>
</feature>
<protein>
    <submittedName>
        <fullName evidence="3">Protein ltv1</fullName>
    </submittedName>
</protein>
<feature type="compositionally biased region" description="Basic residues" evidence="2">
    <location>
        <begin position="436"/>
        <end position="448"/>
    </location>
</feature>
<dbReference type="InterPro" id="IPR007307">
    <property type="entry name" value="Ltv1"/>
</dbReference>
<evidence type="ECO:0000256" key="1">
    <source>
        <dbReference type="ARBA" id="ARBA00009078"/>
    </source>
</evidence>
<dbReference type="Pfam" id="PF04180">
    <property type="entry name" value="LTV"/>
    <property type="match status" value="1"/>
</dbReference>
<feature type="region of interest" description="Disordered" evidence="2">
    <location>
        <begin position="229"/>
        <end position="354"/>
    </location>
</feature>
<dbReference type="PANTHER" id="PTHR21531:SF0">
    <property type="entry name" value="PROTEIN LTV1 HOMOLOG"/>
    <property type="match status" value="1"/>
</dbReference>
<organism evidence="3 4">
    <name type="scientific">Emydomyces testavorans</name>
    <dbReference type="NCBI Taxonomy" id="2070801"/>
    <lineage>
        <taxon>Eukaryota</taxon>
        <taxon>Fungi</taxon>
        <taxon>Dikarya</taxon>
        <taxon>Ascomycota</taxon>
        <taxon>Pezizomycotina</taxon>
        <taxon>Eurotiomycetes</taxon>
        <taxon>Eurotiomycetidae</taxon>
        <taxon>Onygenales</taxon>
        <taxon>Nannizziopsiaceae</taxon>
        <taxon>Emydomyces</taxon>
    </lineage>
</organism>
<dbReference type="Proteomes" id="UP001219355">
    <property type="component" value="Chromosome 1"/>
</dbReference>
<proteinExistence type="inferred from homology"/>
<feature type="compositionally biased region" description="Basic and acidic residues" evidence="2">
    <location>
        <begin position="296"/>
        <end position="314"/>
    </location>
</feature>
<gene>
    <name evidence="3" type="primary">LTV1</name>
    <name evidence="3" type="ORF">PRK78_002045</name>
</gene>
<sequence>MPPKRGWIDKKNATKYQLFHRSQNDPLIHDAEADDRVLHKVSGPSEQPAAPKTTRELKDLEEEFADSGARKNEGEAANYGIFFDDSQYDYMQHLRELGKGGGETRFVEATTKKGKGKVKKLEDALADGTLEDELDGLSIRDASSTYAGDDMLSTASSYIRKPSYQDQQEIPDSIAGFQPDMDPRLREVLEALEDEAFVDREGEEDIFDALVEGGLDAEVDADEWRDTYIEDDDDGWDSDATEKAAAQPMSSSTAQTANDSQGSLPSQAESELPSHDAPIPDVTHDDGDWLKNFAKYKKDMKSKPTPADRSENASELRTTPSTLFTAGGTPIRKKKRKGALTNPSAYSMTSSSLARTEGLRLLDDRFERVEALYALHEEGEEYDGSSMADDMSVMSGMSKFSRAQSVVSQSGNIPMREDFDSVMDEFLGGWQDRGKQARRKGAKGKRGKNGNEVAGMRMLDEIRQGLGPAKIPGKV</sequence>
<dbReference type="AlphaFoldDB" id="A0AAF0DE40"/>
<feature type="compositionally biased region" description="Polar residues" evidence="2">
    <location>
        <begin position="315"/>
        <end position="324"/>
    </location>
</feature>
<name>A0AAF0DE40_9EURO</name>
<dbReference type="GO" id="GO:0005829">
    <property type="term" value="C:cytosol"/>
    <property type="evidence" value="ECO:0007669"/>
    <property type="project" value="TreeGrafter"/>
</dbReference>
<feature type="compositionally biased region" description="Polar residues" evidence="2">
    <location>
        <begin position="341"/>
        <end position="354"/>
    </location>
</feature>
<dbReference type="GO" id="GO:0000056">
    <property type="term" value="P:ribosomal small subunit export from nucleus"/>
    <property type="evidence" value="ECO:0007669"/>
    <property type="project" value="TreeGrafter"/>
</dbReference>
<comment type="similarity">
    <text evidence="1">Belongs to the LTV1 family.</text>
</comment>
<reference evidence="3" key="1">
    <citation type="submission" date="2023-03" db="EMBL/GenBank/DDBJ databases">
        <title>Emydomyces testavorans Genome Sequence.</title>
        <authorList>
            <person name="Hoyer L."/>
        </authorList>
    </citation>
    <scope>NUCLEOTIDE SEQUENCE</scope>
    <source>
        <strain evidence="3">16-2883</strain>
    </source>
</reference>
<feature type="compositionally biased region" description="Acidic residues" evidence="2">
    <location>
        <begin position="229"/>
        <end position="239"/>
    </location>
</feature>